<dbReference type="Gene3D" id="3.30.360.10">
    <property type="entry name" value="Dihydrodipicolinate Reductase, domain 2"/>
    <property type="match status" value="1"/>
</dbReference>
<feature type="binding site" evidence="7">
    <location>
        <position position="235"/>
    </location>
    <ligand>
        <name>substrate</name>
    </ligand>
</feature>
<dbReference type="EC" id="1.1.1.49" evidence="7"/>
<evidence type="ECO:0000313" key="10">
    <source>
        <dbReference type="EMBL" id="AQQ70290.1"/>
    </source>
</evidence>
<comment type="pathway">
    <text evidence="1 7">Carbohydrate degradation; pentose phosphate pathway; D-ribulose 5-phosphate from D-glucose 6-phosphate (oxidative stage): step 1/3.</text>
</comment>
<protein>
    <recommendedName>
        <fullName evidence="7">Glucose-6-phosphate 1-dehydrogenase</fullName>
        <shortName evidence="7">G6PD</shortName>
        <ecNumber evidence="7">1.1.1.49</ecNumber>
    </recommendedName>
</protein>
<dbReference type="PIRSF" id="PIRSF000110">
    <property type="entry name" value="G6PD"/>
    <property type="match status" value="1"/>
</dbReference>
<evidence type="ECO:0000256" key="2">
    <source>
        <dbReference type="ARBA" id="ARBA00009975"/>
    </source>
</evidence>
<feature type="binding site" evidence="7">
    <location>
        <position position="148"/>
    </location>
    <ligand>
        <name>NADP(+)</name>
        <dbReference type="ChEBI" id="CHEBI:58349"/>
    </ligand>
</feature>
<dbReference type="HAMAP" id="MF_00966">
    <property type="entry name" value="G6PD"/>
    <property type="match status" value="1"/>
</dbReference>
<feature type="binding site" evidence="7">
    <location>
        <position position="178"/>
    </location>
    <ligand>
        <name>substrate</name>
    </ligand>
</feature>
<dbReference type="GO" id="GO:0005829">
    <property type="term" value="C:cytosol"/>
    <property type="evidence" value="ECO:0007669"/>
    <property type="project" value="TreeGrafter"/>
</dbReference>
<comment type="function">
    <text evidence="7">Catalyzes the oxidation of glucose 6-phosphate to 6-phosphogluconolactone.</text>
</comment>
<dbReference type="OrthoDB" id="9802739at2"/>
<keyword evidence="6 7" id="KW-0119">Carbohydrate metabolism</keyword>
<dbReference type="UniPathway" id="UPA00115">
    <property type="reaction ID" value="UER00408"/>
</dbReference>
<gene>
    <name evidence="7 10" type="primary">zwf</name>
    <name evidence="10" type="ORF">SMSP2_00634</name>
</gene>
<keyword evidence="4 7" id="KW-0521">NADP</keyword>
<dbReference type="InterPro" id="IPR001282">
    <property type="entry name" value="G6P_DH"/>
</dbReference>
<evidence type="ECO:0000256" key="4">
    <source>
        <dbReference type="ARBA" id="ARBA00022857"/>
    </source>
</evidence>
<comment type="catalytic activity">
    <reaction evidence="7">
        <text>D-glucose 6-phosphate + NADP(+) = 6-phospho-D-glucono-1,5-lactone + NADPH + H(+)</text>
        <dbReference type="Rhea" id="RHEA:15841"/>
        <dbReference type="ChEBI" id="CHEBI:15378"/>
        <dbReference type="ChEBI" id="CHEBI:57783"/>
        <dbReference type="ChEBI" id="CHEBI:57955"/>
        <dbReference type="ChEBI" id="CHEBI:58349"/>
        <dbReference type="ChEBI" id="CHEBI:61548"/>
        <dbReference type="EC" id="1.1.1.49"/>
    </reaction>
</comment>
<evidence type="ECO:0000313" key="11">
    <source>
        <dbReference type="Proteomes" id="UP000188181"/>
    </source>
</evidence>
<dbReference type="InterPro" id="IPR019796">
    <property type="entry name" value="G6P_DH_AS"/>
</dbReference>
<dbReference type="PRINTS" id="PR00079">
    <property type="entry name" value="G6PDHDRGNASE"/>
</dbReference>
<dbReference type="GO" id="GO:0009051">
    <property type="term" value="P:pentose-phosphate shunt, oxidative branch"/>
    <property type="evidence" value="ECO:0007669"/>
    <property type="project" value="TreeGrafter"/>
</dbReference>
<comment type="caution">
    <text evidence="7">Lacks conserved residue(s) required for the propagation of feature annotation.</text>
</comment>
<dbReference type="GO" id="GO:0004345">
    <property type="term" value="F:glucose-6-phosphate dehydrogenase activity"/>
    <property type="evidence" value="ECO:0007669"/>
    <property type="project" value="UniProtKB-UniRule"/>
</dbReference>
<dbReference type="Gene3D" id="3.40.50.720">
    <property type="entry name" value="NAD(P)-binding Rossmann-like Domain"/>
    <property type="match status" value="1"/>
</dbReference>
<dbReference type="InterPro" id="IPR022675">
    <property type="entry name" value="G6P_DH_C"/>
</dbReference>
<evidence type="ECO:0000256" key="6">
    <source>
        <dbReference type="ARBA" id="ARBA00023277"/>
    </source>
</evidence>
<dbReference type="Pfam" id="PF02781">
    <property type="entry name" value="G6PD_C"/>
    <property type="match status" value="1"/>
</dbReference>
<dbReference type="PANTHER" id="PTHR23429:SF0">
    <property type="entry name" value="GLUCOSE-6-PHOSPHATE 1-DEHYDROGENASE"/>
    <property type="match status" value="1"/>
</dbReference>
<dbReference type="RefSeq" id="WP_146682566.1">
    <property type="nucleotide sequence ID" value="NZ_CP019646.1"/>
</dbReference>
<dbReference type="Pfam" id="PF00479">
    <property type="entry name" value="G6PD_N"/>
    <property type="match status" value="1"/>
</dbReference>
<dbReference type="STRING" id="1851148.SMSP2_00634"/>
<feature type="binding site" evidence="7">
    <location>
        <position position="216"/>
    </location>
    <ligand>
        <name>substrate</name>
    </ligand>
</feature>
<dbReference type="KEGG" id="pbas:SMSP2_00634"/>
<reference evidence="11" key="1">
    <citation type="submission" date="2017-02" db="EMBL/GenBank/DDBJ databases">
        <title>Comparative genomics and description of representatives of a novel lineage of planctomycetes thriving in anoxic sediments.</title>
        <authorList>
            <person name="Spring S."/>
            <person name="Bunk B."/>
            <person name="Sproer C."/>
        </authorList>
    </citation>
    <scope>NUCLEOTIDE SEQUENCE [LARGE SCALE GENOMIC DNA]</scope>
    <source>
        <strain evidence="11">SM-Chi-D1</strain>
    </source>
</reference>
<keyword evidence="5 7" id="KW-0560">Oxidoreductase</keyword>
<feature type="binding site" evidence="7">
    <location>
        <position position="328"/>
    </location>
    <ligand>
        <name>substrate</name>
    </ligand>
</feature>
<name>A0A1Q2MCA5_9BACT</name>
<dbReference type="GO" id="GO:0006006">
    <property type="term" value="P:glucose metabolic process"/>
    <property type="evidence" value="ECO:0007669"/>
    <property type="project" value="UniProtKB-KW"/>
</dbReference>
<evidence type="ECO:0000256" key="3">
    <source>
        <dbReference type="ARBA" id="ARBA00022526"/>
    </source>
</evidence>
<dbReference type="AlphaFoldDB" id="A0A1Q2MCA5"/>
<feature type="active site" description="Proton acceptor" evidence="7">
    <location>
        <position position="240"/>
    </location>
</feature>
<feature type="domain" description="Glucose-6-phosphate dehydrogenase C-terminal" evidence="9">
    <location>
        <begin position="190"/>
        <end position="459"/>
    </location>
</feature>
<dbReference type="PROSITE" id="PS00069">
    <property type="entry name" value="G6P_DEHYDROGENASE"/>
    <property type="match status" value="1"/>
</dbReference>
<dbReference type="NCBIfam" id="TIGR00871">
    <property type="entry name" value="zwf"/>
    <property type="match status" value="1"/>
</dbReference>
<evidence type="ECO:0000256" key="5">
    <source>
        <dbReference type="ARBA" id="ARBA00023002"/>
    </source>
</evidence>
<comment type="similarity">
    <text evidence="2 7">Belongs to the glucose-6-phosphate dehydrogenase family.</text>
</comment>
<organism evidence="10 11">
    <name type="scientific">Limihaloglobus sulfuriphilus</name>
    <dbReference type="NCBI Taxonomy" id="1851148"/>
    <lineage>
        <taxon>Bacteria</taxon>
        <taxon>Pseudomonadati</taxon>
        <taxon>Planctomycetota</taxon>
        <taxon>Phycisphaerae</taxon>
        <taxon>Sedimentisphaerales</taxon>
        <taxon>Sedimentisphaeraceae</taxon>
        <taxon>Limihaloglobus</taxon>
    </lineage>
</organism>
<feature type="binding site" evidence="7">
    <location>
        <begin position="12"/>
        <end position="19"/>
    </location>
    <ligand>
        <name>NADP(+)</name>
        <dbReference type="ChEBI" id="CHEBI:58349"/>
    </ligand>
</feature>
<feature type="binding site" evidence="7">
    <location>
        <position position="45"/>
    </location>
    <ligand>
        <name>NADP(+)</name>
        <dbReference type="ChEBI" id="CHEBI:58349"/>
    </ligand>
</feature>
<proteinExistence type="inferred from homology"/>
<dbReference type="GO" id="GO:0050661">
    <property type="term" value="F:NADP binding"/>
    <property type="evidence" value="ECO:0007669"/>
    <property type="project" value="UniProtKB-UniRule"/>
</dbReference>
<feature type="binding site" evidence="7">
    <location>
        <position position="323"/>
    </location>
    <ligand>
        <name>substrate</name>
    </ligand>
</feature>
<dbReference type="SUPFAM" id="SSF55347">
    <property type="entry name" value="Glyceraldehyde-3-phosphate dehydrogenase-like, C-terminal domain"/>
    <property type="match status" value="1"/>
</dbReference>
<accession>A0A1Q2MCA5</accession>
<dbReference type="SUPFAM" id="SSF51735">
    <property type="entry name" value="NAD(P)-binding Rossmann-fold domains"/>
    <property type="match status" value="1"/>
</dbReference>
<evidence type="ECO:0000256" key="7">
    <source>
        <dbReference type="HAMAP-Rule" id="MF_00966"/>
    </source>
</evidence>
<sequence length="460" mass="52915">MNTKGFIFIIFGATGDLSKRKLIPAIYNLLKHGKLEKFHVFGISRRPYSGEKMVDTALEFIEKLDPEPDPGLIKRLKENTTYFSANFTHEQEFAQLKNAIDKLDKTAVYDRIFYLATGSNHFDVISGNLIKTEIAQQKNCKTKVVFEKPFGRDEKSSKKLNDVISETFTEEQTYRIDHYLGKEIVGTISVLRFTNRIFEPIWNNAHIESIQIKLDENIGISERGAYYDTYGAVRDMVQNHMIQLLALLTMEIPDSITGKGLRDRKAQVIKDMVVRDALLGQYRGYKQEKDIPQDSKTDTFAALNLEILNSRWAGVPVFLRTGKFLSKKESKITVKFKKVKCLFDDDYSTEGNILEIRIFPDEGISLYVNTKTPGEKRATQVKLDFCYTCLFGENTPEGYENLLNDVINGDQTTFTRFDELQNAWKVVDPIERIKIYPYEKGSDGPEEMALFNERNNLKWS</sequence>
<evidence type="ECO:0000256" key="1">
    <source>
        <dbReference type="ARBA" id="ARBA00004937"/>
    </source>
</evidence>
<dbReference type="InterPro" id="IPR036291">
    <property type="entry name" value="NAD(P)-bd_dom_sf"/>
</dbReference>
<dbReference type="InterPro" id="IPR022674">
    <property type="entry name" value="G6P_DH_NAD-bd"/>
</dbReference>
<dbReference type="Proteomes" id="UP000188181">
    <property type="component" value="Chromosome"/>
</dbReference>
<keyword evidence="3 7" id="KW-0313">Glucose metabolism</keyword>
<keyword evidence="11" id="KW-1185">Reference proteome</keyword>
<dbReference type="PANTHER" id="PTHR23429">
    <property type="entry name" value="GLUCOSE-6-PHOSPHATE 1-DEHYDROGENASE G6PD"/>
    <property type="match status" value="1"/>
</dbReference>
<dbReference type="EMBL" id="CP019646">
    <property type="protein sequence ID" value="AQQ70290.1"/>
    <property type="molecule type" value="Genomic_DNA"/>
</dbReference>
<evidence type="ECO:0000259" key="9">
    <source>
        <dbReference type="Pfam" id="PF02781"/>
    </source>
</evidence>
<evidence type="ECO:0000259" key="8">
    <source>
        <dbReference type="Pfam" id="PF00479"/>
    </source>
</evidence>
<feature type="binding site" evidence="7">
    <location>
        <position position="182"/>
    </location>
    <ligand>
        <name>substrate</name>
    </ligand>
</feature>
<feature type="domain" description="Glucose-6-phosphate dehydrogenase NAD-binding" evidence="8">
    <location>
        <begin position="9"/>
        <end position="185"/>
    </location>
</feature>